<comment type="caution">
    <text evidence="2">The sequence shown here is derived from an EMBL/GenBank/DDBJ whole genome shotgun (WGS) entry which is preliminary data.</text>
</comment>
<proteinExistence type="predicted"/>
<gene>
    <name evidence="2" type="ORF">ACFSBT_01795</name>
</gene>
<organism evidence="2 3">
    <name type="scientific">Halomarina rubra</name>
    <dbReference type="NCBI Taxonomy" id="2071873"/>
    <lineage>
        <taxon>Archaea</taxon>
        <taxon>Methanobacteriati</taxon>
        <taxon>Methanobacteriota</taxon>
        <taxon>Stenosarchaea group</taxon>
        <taxon>Halobacteria</taxon>
        <taxon>Halobacteriales</taxon>
        <taxon>Natronomonadaceae</taxon>
        <taxon>Halomarina</taxon>
    </lineage>
</organism>
<feature type="compositionally biased region" description="Low complexity" evidence="1">
    <location>
        <begin position="26"/>
        <end position="47"/>
    </location>
</feature>
<evidence type="ECO:0000313" key="2">
    <source>
        <dbReference type="EMBL" id="MFD1512012.1"/>
    </source>
</evidence>
<protein>
    <recommendedName>
        <fullName evidence="4">CARDB protein</fullName>
    </recommendedName>
</protein>
<dbReference type="EMBL" id="JBHUDC010000002">
    <property type="protein sequence ID" value="MFD1512012.1"/>
    <property type="molecule type" value="Genomic_DNA"/>
</dbReference>
<reference evidence="2 3" key="1">
    <citation type="journal article" date="2019" name="Int. J. Syst. Evol. Microbiol.">
        <title>The Global Catalogue of Microorganisms (GCM) 10K type strain sequencing project: providing services to taxonomists for standard genome sequencing and annotation.</title>
        <authorList>
            <consortium name="The Broad Institute Genomics Platform"/>
            <consortium name="The Broad Institute Genome Sequencing Center for Infectious Disease"/>
            <person name="Wu L."/>
            <person name="Ma J."/>
        </authorList>
    </citation>
    <scope>NUCLEOTIDE SEQUENCE [LARGE SCALE GENOMIC DNA]</scope>
    <source>
        <strain evidence="2 3">CGMCC 1.12563</strain>
    </source>
</reference>
<evidence type="ECO:0000313" key="3">
    <source>
        <dbReference type="Proteomes" id="UP001597187"/>
    </source>
</evidence>
<evidence type="ECO:0000256" key="1">
    <source>
        <dbReference type="SAM" id="MobiDB-lite"/>
    </source>
</evidence>
<name>A0ABD6AQU8_9EURY</name>
<dbReference type="Proteomes" id="UP001597187">
    <property type="component" value="Unassembled WGS sequence"/>
</dbReference>
<dbReference type="AlphaFoldDB" id="A0ABD6AQU8"/>
<dbReference type="RefSeq" id="WP_250872000.1">
    <property type="nucleotide sequence ID" value="NZ_JALXFV010000002.1"/>
</dbReference>
<accession>A0ABD6AQU8</accession>
<evidence type="ECO:0008006" key="4">
    <source>
        <dbReference type="Google" id="ProtNLM"/>
    </source>
</evidence>
<keyword evidence="3" id="KW-1185">Reference proteome</keyword>
<sequence>MKRRRLLTLLGAAALPVAGCLDTTESPGTPSSDTTAPSSETATESPSFAVENVGTRRQALTSGVHLDVAAHAGTQFVGFDVTETGTPTHRTRLGSQFAVDLDGTRYPDGYDTVTNTLGVVPRVGVPVPDDVAPDEGAILQVDGDAVVDRWALSEETLTALASPAAFVVESVEVPETAEPASFEASVTVRNEGSGDGVFLAEFGAAVVSDVAEVEFAVPAGESVTHTETIPTEGVESVDGDVLPVVYDDGYSRRRREVTVEAGG</sequence>
<feature type="region of interest" description="Disordered" evidence="1">
    <location>
        <begin position="20"/>
        <end position="47"/>
    </location>
</feature>